<dbReference type="EMBL" id="OU893350">
    <property type="protein sequence ID" value="CAG9788411.1"/>
    <property type="molecule type" value="Genomic_DNA"/>
</dbReference>
<organism evidence="2 3">
    <name type="scientific">Diatraea saccharalis</name>
    <name type="common">sugarcane borer</name>
    <dbReference type="NCBI Taxonomy" id="40085"/>
    <lineage>
        <taxon>Eukaryota</taxon>
        <taxon>Metazoa</taxon>
        <taxon>Ecdysozoa</taxon>
        <taxon>Arthropoda</taxon>
        <taxon>Hexapoda</taxon>
        <taxon>Insecta</taxon>
        <taxon>Pterygota</taxon>
        <taxon>Neoptera</taxon>
        <taxon>Endopterygota</taxon>
        <taxon>Lepidoptera</taxon>
        <taxon>Glossata</taxon>
        <taxon>Ditrysia</taxon>
        <taxon>Pyraloidea</taxon>
        <taxon>Crambidae</taxon>
        <taxon>Crambinae</taxon>
        <taxon>Diatraea</taxon>
    </lineage>
</organism>
<evidence type="ECO:0000256" key="1">
    <source>
        <dbReference type="SAM" id="MobiDB-lite"/>
    </source>
</evidence>
<evidence type="ECO:0000313" key="2">
    <source>
        <dbReference type="EMBL" id="CAG9788411.1"/>
    </source>
</evidence>
<dbReference type="AlphaFoldDB" id="A0A9N9R392"/>
<protein>
    <submittedName>
        <fullName evidence="2">Uncharacterized protein</fullName>
    </submittedName>
</protein>
<sequence length="142" mass="16058">MRYAYAVHPARVSQVMWDSSCGPTPEGARQETGVYPLKLSDVPRMEGDARDRPGDNTPRVKDSDVPELAAEYPRLIVDTTALCIEIVMSLVFIVGLHRSKELDHVDHQGDVVVINHVHGAPEDEQQQQNHHLHRHPDNPWPY</sequence>
<reference evidence="2" key="2">
    <citation type="submission" date="2022-10" db="EMBL/GenBank/DDBJ databases">
        <authorList>
            <consortium name="ENA_rothamsted_submissions"/>
            <consortium name="culmorum"/>
            <person name="King R."/>
        </authorList>
    </citation>
    <scope>NUCLEOTIDE SEQUENCE</scope>
</reference>
<feature type="region of interest" description="Disordered" evidence="1">
    <location>
        <begin position="41"/>
        <end position="65"/>
    </location>
</feature>
<feature type="compositionally biased region" description="Basic and acidic residues" evidence="1">
    <location>
        <begin position="41"/>
        <end position="64"/>
    </location>
</feature>
<keyword evidence="3" id="KW-1185">Reference proteome</keyword>
<accession>A0A9N9R392</accession>
<dbReference type="OrthoDB" id="7477646at2759"/>
<dbReference type="Proteomes" id="UP001153714">
    <property type="component" value="Chromosome 19"/>
</dbReference>
<proteinExistence type="predicted"/>
<name>A0A9N9R392_9NEOP</name>
<reference evidence="2" key="1">
    <citation type="submission" date="2021-12" db="EMBL/GenBank/DDBJ databases">
        <authorList>
            <person name="King R."/>
        </authorList>
    </citation>
    <scope>NUCLEOTIDE SEQUENCE</scope>
</reference>
<feature type="region of interest" description="Disordered" evidence="1">
    <location>
        <begin position="122"/>
        <end position="142"/>
    </location>
</feature>
<gene>
    <name evidence="2" type="ORF">DIATSA_LOCUS6213</name>
</gene>
<evidence type="ECO:0000313" key="3">
    <source>
        <dbReference type="Proteomes" id="UP001153714"/>
    </source>
</evidence>